<dbReference type="CDD" id="cd00093">
    <property type="entry name" value="HTH_XRE"/>
    <property type="match status" value="1"/>
</dbReference>
<dbReference type="InterPro" id="IPR010982">
    <property type="entry name" value="Lambda_DNA-bd_dom_sf"/>
</dbReference>
<dbReference type="RefSeq" id="WP_054554271.1">
    <property type="nucleotide sequence ID" value="NZ_JAQPZS010000008.1"/>
</dbReference>
<accession>A0A0N8HJQ5</accession>
<dbReference type="PATRIC" id="fig|570156.3.peg.1403"/>
<dbReference type="InterPro" id="IPR001387">
    <property type="entry name" value="Cro/C1-type_HTH"/>
</dbReference>
<keyword evidence="6" id="KW-1185">Reference proteome</keyword>
<dbReference type="Pfam" id="PF01381">
    <property type="entry name" value="HTH_3"/>
    <property type="match status" value="1"/>
</dbReference>
<dbReference type="EMBL" id="LJTC01000013">
    <property type="protein sequence ID" value="KPM81736.1"/>
    <property type="molecule type" value="Genomic_DNA"/>
</dbReference>
<dbReference type="AlphaFoldDB" id="A0A0N8HJQ5"/>
<dbReference type="Proteomes" id="UP000050378">
    <property type="component" value="Unassembled WGS sequence"/>
</dbReference>
<protein>
    <submittedName>
        <fullName evidence="4">Helix-turn-helix transcriptional regulator</fullName>
    </submittedName>
    <submittedName>
        <fullName evidence="3">XRE family transcriptional regulator</fullName>
    </submittedName>
</protein>
<dbReference type="SMART" id="SM00530">
    <property type="entry name" value="HTH_XRE"/>
    <property type="match status" value="1"/>
</dbReference>
<evidence type="ECO:0000256" key="1">
    <source>
        <dbReference type="SAM" id="MobiDB-lite"/>
    </source>
</evidence>
<name>A0A0N8HJQ5_9GAMM</name>
<dbReference type="Proteomes" id="UP001377972">
    <property type="component" value="Unassembled WGS sequence"/>
</dbReference>
<sequence length="79" mass="9133">MMGKTVSSEENSKLTKWLKTKRHEKGHTMRSLAQVLGTPHSFIGKIENQERRLDVIEFIRYCDALEVDPYEGLNLLKDA</sequence>
<dbReference type="OrthoDB" id="9803379at2"/>
<feature type="region of interest" description="Disordered" evidence="1">
    <location>
        <begin position="1"/>
        <end position="24"/>
    </location>
</feature>
<proteinExistence type="predicted"/>
<reference evidence="3 5" key="1">
    <citation type="submission" date="2015-09" db="EMBL/GenBank/DDBJ databases">
        <title>Draft Genome Sequence of Pseudoalteromonas lipolytica UCD-48B.</title>
        <authorList>
            <person name="Krusor M."/>
            <person name="Coil D.A."/>
            <person name="Lang J.M."/>
            <person name="Eisen J.A."/>
            <person name="Alexiev A."/>
        </authorList>
    </citation>
    <scope>NUCLEOTIDE SEQUENCE [LARGE SCALE GENOMIC DNA]</scope>
    <source>
        <strain evidence="3 5">UCD-48B</strain>
    </source>
</reference>
<gene>
    <name evidence="3" type="ORF">AOG27_17405</name>
    <name evidence="4" type="ORF">PQI24_10640</name>
</gene>
<evidence type="ECO:0000313" key="5">
    <source>
        <dbReference type="Proteomes" id="UP000050378"/>
    </source>
</evidence>
<evidence type="ECO:0000313" key="3">
    <source>
        <dbReference type="EMBL" id="KPM81736.1"/>
    </source>
</evidence>
<dbReference type="PROSITE" id="PS50943">
    <property type="entry name" value="HTH_CROC1"/>
    <property type="match status" value="1"/>
</dbReference>
<reference evidence="4 6" key="2">
    <citation type="submission" date="2023-01" db="EMBL/GenBank/DDBJ databases">
        <title>Trichodesmium-associated heterotrophic epibiont bacteria.</title>
        <authorList>
            <person name="Cleveland C.S."/>
            <person name="Webb E.A."/>
        </authorList>
    </citation>
    <scope>NUCLEOTIDE SEQUENCE [LARGE SCALE GENOMIC DNA]</scope>
    <source>
        <strain evidence="4 6">USCH2</strain>
    </source>
</reference>
<evidence type="ECO:0000313" key="4">
    <source>
        <dbReference type="EMBL" id="MEJ6496494.1"/>
    </source>
</evidence>
<comment type="caution">
    <text evidence="3">The sequence shown here is derived from an EMBL/GenBank/DDBJ whole genome shotgun (WGS) entry which is preliminary data.</text>
</comment>
<evidence type="ECO:0000259" key="2">
    <source>
        <dbReference type="PROSITE" id="PS50943"/>
    </source>
</evidence>
<evidence type="ECO:0000313" key="6">
    <source>
        <dbReference type="Proteomes" id="UP001377972"/>
    </source>
</evidence>
<feature type="domain" description="HTH cro/C1-type" evidence="2">
    <location>
        <begin position="18"/>
        <end position="73"/>
    </location>
</feature>
<dbReference type="STRING" id="570156.AOG27_17405"/>
<dbReference type="SUPFAM" id="SSF47413">
    <property type="entry name" value="lambda repressor-like DNA-binding domains"/>
    <property type="match status" value="1"/>
</dbReference>
<dbReference type="Gene3D" id="1.10.260.40">
    <property type="entry name" value="lambda repressor-like DNA-binding domains"/>
    <property type="match status" value="1"/>
</dbReference>
<organism evidence="3 5">
    <name type="scientific">Pseudoalteromonas lipolytica</name>
    <dbReference type="NCBI Taxonomy" id="570156"/>
    <lineage>
        <taxon>Bacteria</taxon>
        <taxon>Pseudomonadati</taxon>
        <taxon>Pseudomonadota</taxon>
        <taxon>Gammaproteobacteria</taxon>
        <taxon>Alteromonadales</taxon>
        <taxon>Pseudoalteromonadaceae</taxon>
        <taxon>Pseudoalteromonas</taxon>
    </lineage>
</organism>
<dbReference type="EMBL" id="JAQPZS010000008">
    <property type="protein sequence ID" value="MEJ6496494.1"/>
    <property type="molecule type" value="Genomic_DNA"/>
</dbReference>
<dbReference type="GO" id="GO:0003677">
    <property type="term" value="F:DNA binding"/>
    <property type="evidence" value="ECO:0007669"/>
    <property type="project" value="InterPro"/>
</dbReference>